<dbReference type="GO" id="GO:0009245">
    <property type="term" value="P:lipid A biosynthetic process"/>
    <property type="evidence" value="ECO:0007669"/>
    <property type="project" value="TreeGrafter"/>
</dbReference>
<sequence>MKNIFSKIIGLGAVGCSALLLRSFYERKKFKLVHYNIPTDKIKGGKKIVFLTDLHNNSFGKNNIKLIEAIDKISPDIILIGGDMITVKSKLGIENVLPLLKRLSDKYTCIYANGNHEQRLSENKFGLGYNRYKQILEDMGIVYLSDSSVDIGENICIHGLDLEKKYYLRRFKKPLDIGYIKERLHIDRSHYNILMAHSPLFIKDYKKSGVDLTLCGHFHGGTIRLPAGIGVMTPQFHFFNRLVVGMKRLGNMTEIIGAGLGTHSINIRLNDMSELVVINLKGRKRA</sequence>
<gene>
    <name evidence="2" type="ORF">HMPREF1866_01579</name>
</gene>
<dbReference type="InterPro" id="IPR029052">
    <property type="entry name" value="Metallo-depent_PP-like"/>
</dbReference>
<dbReference type="InterPro" id="IPR004843">
    <property type="entry name" value="Calcineurin-like_PHP"/>
</dbReference>
<dbReference type="PANTHER" id="PTHR31302">
    <property type="entry name" value="TRANSMEMBRANE PROTEIN WITH METALLOPHOSPHOESTERASE DOMAIN-RELATED"/>
    <property type="match status" value="1"/>
</dbReference>
<organism evidence="2 3">
    <name type="scientific">Lachnoanaerobaculum saburreum</name>
    <dbReference type="NCBI Taxonomy" id="467210"/>
    <lineage>
        <taxon>Bacteria</taxon>
        <taxon>Bacillati</taxon>
        <taxon>Bacillota</taxon>
        <taxon>Clostridia</taxon>
        <taxon>Lachnospirales</taxon>
        <taxon>Lachnospiraceae</taxon>
        <taxon>Lachnoanaerobaculum</taxon>
    </lineage>
</organism>
<dbReference type="RefSeq" id="WP_060931308.1">
    <property type="nucleotide sequence ID" value="NZ_KQ959831.1"/>
</dbReference>
<accession>A0A133ZP17</accession>
<protein>
    <submittedName>
        <fullName evidence="2">Ser/Thr phosphatase family protein</fullName>
    </submittedName>
</protein>
<dbReference type="STRING" id="467210.HMPREF1866_01579"/>
<dbReference type="SUPFAM" id="SSF56300">
    <property type="entry name" value="Metallo-dependent phosphatases"/>
    <property type="match status" value="1"/>
</dbReference>
<evidence type="ECO:0000259" key="1">
    <source>
        <dbReference type="Pfam" id="PF00149"/>
    </source>
</evidence>
<dbReference type="OrthoDB" id="9780884at2"/>
<feature type="domain" description="Calcineurin-like phosphoesterase" evidence="1">
    <location>
        <begin position="47"/>
        <end position="220"/>
    </location>
</feature>
<dbReference type="InterPro" id="IPR051158">
    <property type="entry name" value="Metallophosphoesterase_sf"/>
</dbReference>
<dbReference type="AlphaFoldDB" id="A0A133ZP17"/>
<reference evidence="3" key="1">
    <citation type="submission" date="2016-01" db="EMBL/GenBank/DDBJ databases">
        <authorList>
            <person name="Mitreva M."/>
            <person name="Pepin K.H."/>
            <person name="Mihindukulasuriya K.A."/>
            <person name="Fulton R."/>
            <person name="Fronick C."/>
            <person name="O'Laughlin M."/>
            <person name="Miner T."/>
            <person name="Herter B."/>
            <person name="Rosa B.A."/>
            <person name="Cordes M."/>
            <person name="Tomlinson C."/>
            <person name="Wollam A."/>
            <person name="Palsikar V.B."/>
            <person name="Mardis E.R."/>
            <person name="Wilson R.K."/>
        </authorList>
    </citation>
    <scope>NUCLEOTIDE SEQUENCE [LARGE SCALE GENOMIC DNA]</scope>
    <source>
        <strain evidence="3">DNF00896</strain>
    </source>
</reference>
<keyword evidence="3" id="KW-1185">Reference proteome</keyword>
<dbReference type="Gene3D" id="3.60.21.10">
    <property type="match status" value="1"/>
</dbReference>
<proteinExistence type="predicted"/>
<dbReference type="Proteomes" id="UP000070394">
    <property type="component" value="Unassembled WGS sequence"/>
</dbReference>
<dbReference type="EMBL" id="LSDA01000095">
    <property type="protein sequence ID" value="KXB57184.1"/>
    <property type="molecule type" value="Genomic_DNA"/>
</dbReference>
<dbReference type="GO" id="GO:0008758">
    <property type="term" value="F:UDP-2,3-diacylglucosamine hydrolase activity"/>
    <property type="evidence" value="ECO:0007669"/>
    <property type="project" value="TreeGrafter"/>
</dbReference>
<name>A0A133ZP17_9FIRM</name>
<evidence type="ECO:0000313" key="3">
    <source>
        <dbReference type="Proteomes" id="UP000070394"/>
    </source>
</evidence>
<dbReference type="Pfam" id="PF00149">
    <property type="entry name" value="Metallophos"/>
    <property type="match status" value="1"/>
</dbReference>
<evidence type="ECO:0000313" key="2">
    <source>
        <dbReference type="EMBL" id="KXB57184.1"/>
    </source>
</evidence>
<comment type="caution">
    <text evidence="2">The sequence shown here is derived from an EMBL/GenBank/DDBJ whole genome shotgun (WGS) entry which is preliminary data.</text>
</comment>
<dbReference type="PATRIC" id="fig|467210.3.peg.1564"/>
<dbReference type="PANTHER" id="PTHR31302:SF32">
    <property type="entry name" value="PHOSPHOESTERASE"/>
    <property type="match status" value="1"/>
</dbReference>
<dbReference type="GO" id="GO:0016020">
    <property type="term" value="C:membrane"/>
    <property type="evidence" value="ECO:0007669"/>
    <property type="project" value="GOC"/>
</dbReference>